<dbReference type="EMBL" id="NTYW01000005">
    <property type="protein sequence ID" value="PES41082.1"/>
    <property type="molecule type" value="Genomic_DNA"/>
</dbReference>
<dbReference type="RefSeq" id="WP_142319187.1">
    <property type="nucleotide sequence ID" value="NZ_NTYW01000005.1"/>
</dbReference>
<evidence type="ECO:0000313" key="6">
    <source>
        <dbReference type="Proteomes" id="UP000220341"/>
    </source>
</evidence>
<dbReference type="SUPFAM" id="SSF56784">
    <property type="entry name" value="HAD-like"/>
    <property type="match status" value="1"/>
</dbReference>
<comment type="cofactor">
    <cofactor evidence="1">
        <name>Mg(2+)</name>
        <dbReference type="ChEBI" id="CHEBI:18420"/>
    </cofactor>
</comment>
<dbReference type="PANTHER" id="PTHR46470:SF2">
    <property type="entry name" value="GLYCERALDEHYDE 3-PHOSPHATE PHOSPHATASE"/>
    <property type="match status" value="1"/>
</dbReference>
<evidence type="ECO:0000256" key="2">
    <source>
        <dbReference type="ARBA" id="ARBA00022723"/>
    </source>
</evidence>
<reference evidence="5 6" key="1">
    <citation type="submission" date="2017-09" db="EMBL/GenBank/DDBJ databases">
        <title>Large-scale bioinformatics analysis of Bacillus genomes uncovers conserved roles of natural products in bacterial physiology.</title>
        <authorList>
            <consortium name="Agbiome Team Llc"/>
            <person name="Bleich R.M."/>
            <person name="Kirk G.J."/>
            <person name="Santa Maria K.C."/>
            <person name="Allen S.E."/>
            <person name="Farag S."/>
            <person name="Shank E.A."/>
            <person name="Bowers A."/>
        </authorList>
    </citation>
    <scope>NUCLEOTIDE SEQUENCE [LARGE SCALE GENOMIC DNA]</scope>
    <source>
        <strain evidence="5 6">AFS003013</strain>
    </source>
</reference>
<dbReference type="InterPro" id="IPR023198">
    <property type="entry name" value="PGP-like_dom2"/>
</dbReference>
<sequence length="197" mass="23037">LYRKYDKELWELHLQQLISLDELRQQRLIKTLNDFEIKISIDESQNYFVEFFNFLINSIVSDEKINNMLLSIKEYYDIGILTNGKISEQKQKIKKMKLNDIISWDHIFISDEIGYEKPDPKAFHYALDNLNVNYEQAIYVGDSWSNDIVGSINAGMRAIWISEDKIIPESTVITKSKIIKIPSIFDLEESLLPVGNL</sequence>
<dbReference type="InterPro" id="IPR036412">
    <property type="entry name" value="HAD-like_sf"/>
</dbReference>
<dbReference type="GO" id="GO:0016791">
    <property type="term" value="F:phosphatase activity"/>
    <property type="evidence" value="ECO:0007669"/>
    <property type="project" value="TreeGrafter"/>
</dbReference>
<dbReference type="Gene3D" id="3.40.50.1000">
    <property type="entry name" value="HAD superfamily/HAD-like"/>
    <property type="match status" value="1"/>
</dbReference>
<dbReference type="InterPro" id="IPR041492">
    <property type="entry name" value="HAD_2"/>
</dbReference>
<dbReference type="PRINTS" id="PR00413">
    <property type="entry name" value="HADHALOGNASE"/>
</dbReference>
<keyword evidence="3" id="KW-0378">Hydrolase</keyword>
<dbReference type="GO" id="GO:0046872">
    <property type="term" value="F:metal ion binding"/>
    <property type="evidence" value="ECO:0007669"/>
    <property type="project" value="UniProtKB-KW"/>
</dbReference>
<dbReference type="AlphaFoldDB" id="A0AAE5PAX6"/>
<dbReference type="Pfam" id="PF13419">
    <property type="entry name" value="HAD_2"/>
    <property type="match status" value="1"/>
</dbReference>
<evidence type="ECO:0000256" key="3">
    <source>
        <dbReference type="ARBA" id="ARBA00022801"/>
    </source>
</evidence>
<evidence type="ECO:0000256" key="1">
    <source>
        <dbReference type="ARBA" id="ARBA00001946"/>
    </source>
</evidence>
<accession>A0AAE5PAX6</accession>
<dbReference type="GO" id="GO:0044281">
    <property type="term" value="P:small molecule metabolic process"/>
    <property type="evidence" value="ECO:0007669"/>
    <property type="project" value="UniProtKB-ARBA"/>
</dbReference>
<gene>
    <name evidence="5" type="ORF">CN497_06055</name>
</gene>
<dbReference type="Gene3D" id="1.10.150.240">
    <property type="entry name" value="Putative phosphatase, domain 2"/>
    <property type="match status" value="1"/>
</dbReference>
<dbReference type="Proteomes" id="UP000220341">
    <property type="component" value="Unassembled WGS sequence"/>
</dbReference>
<evidence type="ECO:0000256" key="4">
    <source>
        <dbReference type="ARBA" id="ARBA00022842"/>
    </source>
</evidence>
<protein>
    <recommendedName>
        <fullName evidence="7">HAD family hydrolase</fullName>
    </recommendedName>
</protein>
<dbReference type="InterPro" id="IPR023214">
    <property type="entry name" value="HAD_sf"/>
</dbReference>
<proteinExistence type="predicted"/>
<keyword evidence="4" id="KW-0460">Magnesium</keyword>
<feature type="non-terminal residue" evidence="5">
    <location>
        <position position="1"/>
    </location>
</feature>
<dbReference type="InterPro" id="IPR006439">
    <property type="entry name" value="HAD-SF_hydro_IA"/>
</dbReference>
<dbReference type="NCBIfam" id="TIGR01549">
    <property type="entry name" value="HAD-SF-IA-v1"/>
    <property type="match status" value="1"/>
</dbReference>
<dbReference type="InterPro" id="IPR051400">
    <property type="entry name" value="HAD-like_hydrolase"/>
</dbReference>
<keyword evidence="2" id="KW-0479">Metal-binding</keyword>
<evidence type="ECO:0008006" key="7">
    <source>
        <dbReference type="Google" id="ProtNLM"/>
    </source>
</evidence>
<name>A0AAE5PAX6_PRIMG</name>
<comment type="caution">
    <text evidence="5">The sequence shown here is derived from an EMBL/GenBank/DDBJ whole genome shotgun (WGS) entry which is preliminary data.</text>
</comment>
<evidence type="ECO:0000313" key="5">
    <source>
        <dbReference type="EMBL" id="PES41082.1"/>
    </source>
</evidence>
<organism evidence="5 6">
    <name type="scientific">Priestia megaterium</name>
    <name type="common">Bacillus megaterium</name>
    <dbReference type="NCBI Taxonomy" id="1404"/>
    <lineage>
        <taxon>Bacteria</taxon>
        <taxon>Bacillati</taxon>
        <taxon>Bacillota</taxon>
        <taxon>Bacilli</taxon>
        <taxon>Bacillales</taxon>
        <taxon>Bacillaceae</taxon>
        <taxon>Priestia</taxon>
    </lineage>
</organism>
<dbReference type="PANTHER" id="PTHR46470">
    <property type="entry name" value="N-ACYLNEURAMINATE-9-PHOSPHATASE"/>
    <property type="match status" value="1"/>
</dbReference>